<gene>
    <name evidence="2" type="ORF">PVAG01_08941</name>
</gene>
<dbReference type="InterPro" id="IPR036452">
    <property type="entry name" value="Ribo_hydro-like"/>
</dbReference>
<dbReference type="Gene3D" id="3.90.245.10">
    <property type="entry name" value="Ribonucleoside hydrolase-like"/>
    <property type="match status" value="1"/>
</dbReference>
<evidence type="ECO:0000313" key="3">
    <source>
        <dbReference type="Proteomes" id="UP001629113"/>
    </source>
</evidence>
<evidence type="ECO:0000313" key="2">
    <source>
        <dbReference type="EMBL" id="KAL3420442.1"/>
    </source>
</evidence>
<dbReference type="Proteomes" id="UP001629113">
    <property type="component" value="Unassembled WGS sequence"/>
</dbReference>
<dbReference type="SUPFAM" id="SSF53590">
    <property type="entry name" value="Nucleoside hydrolase"/>
    <property type="match status" value="1"/>
</dbReference>
<accession>A0ABR4PBA9</accession>
<sequence length="452" mass="49516">MGRGNSVTSSPGSGSIASRKGNRDLDGRQPRSTPILKKSPSRGRRSISSIATRLRSWVSGNNMNGAPRSLNTMIPRDLTAEHQGVYGTILEAVAARKARGEKPPILVVITDLAKDYDDLSAMVVLKELHRLGAVQLRGFIANLKPAIKRVQFGRGALDSLGLQEIPIAEGTVGAQEPYAVHDYEFDCDFMADEQITESGDQLLHGLYQNADQNNEKIKLVLLSSLRDIFIFSRQEGELLRRVTNEVVLQGGYTVSEDGELVADESAANNKWDMDAAVQFHKFMQENQIHSTVYTKIAAYATPLTSEDFVELENTGHPIGKHLRKVQLTQDVLFWEKASSPDASKRHMPFMDTEWFLKGRSSWYDKHLPSDVKPVGDEIIPYLNKVVAYDALAALGAAGDDIVAGLKVLSPTPSPDTIHRVIGTKGPPESSDIDGSRMALVLAALMKGALLMT</sequence>
<reference evidence="2 3" key="1">
    <citation type="submission" date="2024-06" db="EMBL/GenBank/DDBJ databases">
        <title>Complete genome of Phlyctema vagabunda strain 19-DSS-EL-015.</title>
        <authorList>
            <person name="Fiorenzani C."/>
        </authorList>
    </citation>
    <scope>NUCLEOTIDE SEQUENCE [LARGE SCALE GENOMIC DNA]</scope>
    <source>
        <strain evidence="2 3">19-DSS-EL-015</strain>
    </source>
</reference>
<protein>
    <recommendedName>
        <fullName evidence="4">Reverse transcriptase domain-containing protein</fullName>
    </recommendedName>
</protein>
<organism evidence="2 3">
    <name type="scientific">Phlyctema vagabunda</name>
    <dbReference type="NCBI Taxonomy" id="108571"/>
    <lineage>
        <taxon>Eukaryota</taxon>
        <taxon>Fungi</taxon>
        <taxon>Dikarya</taxon>
        <taxon>Ascomycota</taxon>
        <taxon>Pezizomycotina</taxon>
        <taxon>Leotiomycetes</taxon>
        <taxon>Helotiales</taxon>
        <taxon>Dermateaceae</taxon>
        <taxon>Phlyctema</taxon>
    </lineage>
</organism>
<name>A0ABR4PBA9_9HELO</name>
<comment type="caution">
    <text evidence="2">The sequence shown here is derived from an EMBL/GenBank/DDBJ whole genome shotgun (WGS) entry which is preliminary data.</text>
</comment>
<feature type="compositionally biased region" description="Polar residues" evidence="1">
    <location>
        <begin position="1"/>
        <end position="16"/>
    </location>
</feature>
<evidence type="ECO:0000256" key="1">
    <source>
        <dbReference type="SAM" id="MobiDB-lite"/>
    </source>
</evidence>
<feature type="region of interest" description="Disordered" evidence="1">
    <location>
        <begin position="1"/>
        <end position="47"/>
    </location>
</feature>
<evidence type="ECO:0008006" key="4">
    <source>
        <dbReference type="Google" id="ProtNLM"/>
    </source>
</evidence>
<proteinExistence type="predicted"/>
<keyword evidence="3" id="KW-1185">Reference proteome</keyword>
<dbReference type="EMBL" id="JBFCZG010000007">
    <property type="protein sequence ID" value="KAL3420442.1"/>
    <property type="molecule type" value="Genomic_DNA"/>
</dbReference>